<protein>
    <submittedName>
        <fullName evidence="1">Uncharacterized protein</fullName>
    </submittedName>
</protein>
<sequence length="56" mass="6413">MDDPELAYYRAREAKARQQAALATNPEIRVIHLRLAEGYGKKVQMLTRPHPVLRAV</sequence>
<dbReference type="Proteomes" id="UP000546200">
    <property type="component" value="Unassembled WGS sequence"/>
</dbReference>
<organism evidence="1 2">
    <name type="scientific">Sphingomonas aerophila</name>
    <dbReference type="NCBI Taxonomy" id="1344948"/>
    <lineage>
        <taxon>Bacteria</taxon>
        <taxon>Pseudomonadati</taxon>
        <taxon>Pseudomonadota</taxon>
        <taxon>Alphaproteobacteria</taxon>
        <taxon>Sphingomonadales</taxon>
        <taxon>Sphingomonadaceae</taxon>
        <taxon>Sphingomonas</taxon>
    </lineage>
</organism>
<gene>
    <name evidence="1" type="ORF">FHS94_003925</name>
</gene>
<name>A0A7W9EW87_9SPHN</name>
<dbReference type="AlphaFoldDB" id="A0A7W9EW87"/>
<evidence type="ECO:0000313" key="2">
    <source>
        <dbReference type="Proteomes" id="UP000546200"/>
    </source>
</evidence>
<evidence type="ECO:0000313" key="1">
    <source>
        <dbReference type="EMBL" id="MBB5717051.1"/>
    </source>
</evidence>
<dbReference type="RefSeq" id="WP_184060820.1">
    <property type="nucleotide sequence ID" value="NZ_JACIJK010000022.1"/>
</dbReference>
<proteinExistence type="predicted"/>
<comment type="caution">
    <text evidence="1">The sequence shown here is derived from an EMBL/GenBank/DDBJ whole genome shotgun (WGS) entry which is preliminary data.</text>
</comment>
<reference evidence="1 2" key="1">
    <citation type="submission" date="2020-08" db="EMBL/GenBank/DDBJ databases">
        <title>Genomic Encyclopedia of Type Strains, Phase IV (KMG-IV): sequencing the most valuable type-strain genomes for metagenomic binning, comparative biology and taxonomic classification.</title>
        <authorList>
            <person name="Goeker M."/>
        </authorList>
    </citation>
    <scope>NUCLEOTIDE SEQUENCE [LARGE SCALE GENOMIC DNA]</scope>
    <source>
        <strain evidence="1 2">DSM 100044</strain>
    </source>
</reference>
<accession>A0A7W9EW87</accession>
<keyword evidence="2" id="KW-1185">Reference proteome</keyword>
<dbReference type="EMBL" id="JACIJK010000022">
    <property type="protein sequence ID" value="MBB5717051.1"/>
    <property type="molecule type" value="Genomic_DNA"/>
</dbReference>